<evidence type="ECO:0000313" key="1">
    <source>
        <dbReference type="EMBL" id="CAG7723995.1"/>
    </source>
</evidence>
<name>A0A8J2P4K4_9HEXA</name>
<dbReference type="EMBL" id="CAJVCH010104598">
    <property type="protein sequence ID" value="CAG7723995.1"/>
    <property type="molecule type" value="Genomic_DNA"/>
</dbReference>
<gene>
    <name evidence="1" type="ORF">AFUS01_LOCUS13045</name>
</gene>
<accession>A0A8J2P4K4</accession>
<proteinExistence type="predicted"/>
<organism evidence="1 2">
    <name type="scientific">Allacma fusca</name>
    <dbReference type="NCBI Taxonomy" id="39272"/>
    <lineage>
        <taxon>Eukaryota</taxon>
        <taxon>Metazoa</taxon>
        <taxon>Ecdysozoa</taxon>
        <taxon>Arthropoda</taxon>
        <taxon>Hexapoda</taxon>
        <taxon>Collembola</taxon>
        <taxon>Symphypleona</taxon>
        <taxon>Sminthuridae</taxon>
        <taxon>Allacma</taxon>
    </lineage>
</organism>
<dbReference type="Proteomes" id="UP000708208">
    <property type="component" value="Unassembled WGS sequence"/>
</dbReference>
<reference evidence="1" key="1">
    <citation type="submission" date="2021-06" db="EMBL/GenBank/DDBJ databases">
        <authorList>
            <person name="Hodson N. C."/>
            <person name="Mongue J. A."/>
            <person name="Jaron S. K."/>
        </authorList>
    </citation>
    <scope>NUCLEOTIDE SEQUENCE</scope>
</reference>
<keyword evidence="2" id="KW-1185">Reference proteome</keyword>
<dbReference type="AlphaFoldDB" id="A0A8J2P4K4"/>
<protein>
    <submittedName>
        <fullName evidence="1">Uncharacterized protein</fullName>
    </submittedName>
</protein>
<evidence type="ECO:0000313" key="2">
    <source>
        <dbReference type="Proteomes" id="UP000708208"/>
    </source>
</evidence>
<comment type="caution">
    <text evidence="1">The sequence shown here is derived from an EMBL/GenBank/DDBJ whole genome shotgun (WGS) entry which is preliminary data.</text>
</comment>
<sequence>MTTKQIEEEMMAQNTNSFVAMTGTYDMQAQCQGSENPRRIIEFEVPAFGFINNQNHTCLEPHFMTDHPGCFKCRGEDVNHSSSHCPEYPMGIEEVPTP</sequence>